<evidence type="ECO:0000256" key="1">
    <source>
        <dbReference type="ARBA" id="ARBA00004519"/>
    </source>
</evidence>
<organism evidence="7 8">
    <name type="scientific">Legionella tucsonensis</name>
    <dbReference type="NCBI Taxonomy" id="40335"/>
    <lineage>
        <taxon>Bacteria</taxon>
        <taxon>Pseudomonadati</taxon>
        <taxon>Pseudomonadota</taxon>
        <taxon>Gammaproteobacteria</taxon>
        <taxon>Legionellales</taxon>
        <taxon>Legionellaceae</taxon>
        <taxon>Legionella</taxon>
    </lineage>
</organism>
<dbReference type="STRING" id="40335.Ltuc_0281"/>
<dbReference type="GO" id="GO:0005886">
    <property type="term" value="C:plasma membrane"/>
    <property type="evidence" value="ECO:0007669"/>
    <property type="project" value="TreeGrafter"/>
</dbReference>
<dbReference type="NCBIfam" id="TIGR01730">
    <property type="entry name" value="RND_mfp"/>
    <property type="match status" value="1"/>
</dbReference>
<reference evidence="7 8" key="1">
    <citation type="submission" date="2015-11" db="EMBL/GenBank/DDBJ databases">
        <title>Genomic analysis of 38 Legionella species identifies large and diverse effector repertoires.</title>
        <authorList>
            <person name="Burstein D."/>
            <person name="Amaro F."/>
            <person name="Zusman T."/>
            <person name="Lifshitz Z."/>
            <person name="Cohen O."/>
            <person name="Gilbert J.A."/>
            <person name="Pupko T."/>
            <person name="Shuman H.A."/>
            <person name="Segal G."/>
        </authorList>
    </citation>
    <scope>NUCLEOTIDE SEQUENCE [LARGE SCALE GENOMIC DNA]</scope>
    <source>
        <strain evidence="7 8">ATCC 49180</strain>
    </source>
</reference>
<gene>
    <name evidence="7" type="primary">lmxE</name>
    <name evidence="7" type="ORF">Ltuc_0281</name>
</gene>
<comment type="subcellular location">
    <subcellularLocation>
        <location evidence="1">Cell inner membrane</location>
        <topology evidence="1">Lipid-anchor</topology>
    </subcellularLocation>
</comment>
<feature type="compositionally biased region" description="Polar residues" evidence="3">
    <location>
        <begin position="410"/>
        <end position="425"/>
    </location>
</feature>
<dbReference type="Gene3D" id="1.10.287.470">
    <property type="entry name" value="Helix hairpin bin"/>
    <property type="match status" value="1"/>
</dbReference>
<dbReference type="GO" id="GO:0046677">
    <property type="term" value="P:response to antibiotic"/>
    <property type="evidence" value="ECO:0007669"/>
    <property type="project" value="TreeGrafter"/>
</dbReference>
<dbReference type="EMBL" id="LNZA01000001">
    <property type="protein sequence ID" value="KTD72434.1"/>
    <property type="molecule type" value="Genomic_DNA"/>
</dbReference>
<dbReference type="Gene3D" id="2.40.30.170">
    <property type="match status" value="1"/>
</dbReference>
<dbReference type="Pfam" id="PF25967">
    <property type="entry name" value="RND-MFP_C"/>
    <property type="match status" value="1"/>
</dbReference>
<dbReference type="InterPro" id="IPR058626">
    <property type="entry name" value="MdtA-like_b-barrel"/>
</dbReference>
<protein>
    <submittedName>
        <fullName evidence="7">Efflux protein</fullName>
    </submittedName>
</protein>
<dbReference type="InterPro" id="IPR058627">
    <property type="entry name" value="MdtA-like_C"/>
</dbReference>
<dbReference type="Gene3D" id="2.40.420.20">
    <property type="match status" value="1"/>
</dbReference>
<dbReference type="Pfam" id="PF25944">
    <property type="entry name" value="Beta-barrel_RND"/>
    <property type="match status" value="1"/>
</dbReference>
<accession>A0A0W0ZTL6</accession>
<feature type="domain" description="Multidrug resistance protein MdtA-like beta-barrel" evidence="5">
    <location>
        <begin position="218"/>
        <end position="307"/>
    </location>
</feature>
<evidence type="ECO:0000256" key="3">
    <source>
        <dbReference type="SAM" id="MobiDB-lite"/>
    </source>
</evidence>
<comment type="caution">
    <text evidence="7">The sequence shown here is derived from an EMBL/GenBank/DDBJ whole genome shotgun (WGS) entry which is preliminary data.</text>
</comment>
<keyword evidence="8" id="KW-1185">Reference proteome</keyword>
<dbReference type="GO" id="GO:0022857">
    <property type="term" value="F:transmembrane transporter activity"/>
    <property type="evidence" value="ECO:0007669"/>
    <property type="project" value="InterPro"/>
</dbReference>
<dbReference type="GO" id="GO:0030313">
    <property type="term" value="C:cell envelope"/>
    <property type="evidence" value="ECO:0007669"/>
    <property type="project" value="UniProtKB-SubCell"/>
</dbReference>
<dbReference type="InterPro" id="IPR006143">
    <property type="entry name" value="RND_pump_MFP"/>
</dbReference>
<evidence type="ECO:0000313" key="8">
    <source>
        <dbReference type="Proteomes" id="UP000054693"/>
    </source>
</evidence>
<evidence type="ECO:0000259" key="4">
    <source>
        <dbReference type="Pfam" id="PF25917"/>
    </source>
</evidence>
<dbReference type="Pfam" id="PF25917">
    <property type="entry name" value="BSH_RND"/>
    <property type="match status" value="1"/>
</dbReference>
<feature type="domain" description="Multidrug resistance protein MdtA-like barrel-sandwich hybrid" evidence="4">
    <location>
        <begin position="72"/>
        <end position="213"/>
    </location>
</feature>
<evidence type="ECO:0000313" key="7">
    <source>
        <dbReference type="EMBL" id="KTD72434.1"/>
    </source>
</evidence>
<sequence>MVLGMNFNRNSKSVKIAGIVVAILLLIYLISHIFGKNSAPAIPVPKVVVQKPKLAEMAEYVTQTGNTVAYNSVNLVARVEGYLNSIEFVDGTFVKKGKELFVIQPEPYFEKLRAAKATVAAAKASLVYNKSEYARQQRMYKQHATSLNEVEKWYAKTLEIAAQLDKSEAEEINAAINYGYTHISAPFDGRIGRHLVDVGNLVGHGEATNLATIEQIDPIYVYFNLNELDLIKLRAAARAQGFKPQDIKQVPIEVSLQNDPTVKYKATLDFVNTGLNASTGTMELRAVLPNKGYIFVPGLFVQVRVAISKPKKQLTVPDTAILYDQIGPYILTVNNDNAVVTKRVTLGSMENGVRAVASGLEAQDKVIIDGLQYATPGNKVEPREQVSQTKDNKDNIDKDNKKIKKASINGDVSGTVVRSRQTKSI</sequence>
<evidence type="ECO:0000256" key="2">
    <source>
        <dbReference type="ARBA" id="ARBA00009477"/>
    </source>
</evidence>
<dbReference type="PANTHER" id="PTHR30158">
    <property type="entry name" value="ACRA/E-RELATED COMPONENT OF DRUG EFFLUX TRANSPORTER"/>
    <property type="match status" value="1"/>
</dbReference>
<dbReference type="OrthoDB" id="9800613at2"/>
<dbReference type="InterPro" id="IPR058625">
    <property type="entry name" value="MdtA-like_BSH"/>
</dbReference>
<dbReference type="Proteomes" id="UP000054693">
    <property type="component" value="Unassembled WGS sequence"/>
</dbReference>
<feature type="region of interest" description="Disordered" evidence="3">
    <location>
        <begin position="380"/>
        <end position="425"/>
    </location>
</feature>
<dbReference type="PATRIC" id="fig|40335.7.peg.290"/>
<dbReference type="SUPFAM" id="SSF111369">
    <property type="entry name" value="HlyD-like secretion proteins"/>
    <property type="match status" value="1"/>
</dbReference>
<dbReference type="PANTHER" id="PTHR30158:SF24">
    <property type="entry name" value="HLYD FAMILY SECRETION PROTEIN"/>
    <property type="match status" value="1"/>
</dbReference>
<name>A0A0W0ZTL6_9GAMM</name>
<feature type="domain" description="Multidrug resistance protein MdtA-like C-terminal permuted SH3" evidence="6">
    <location>
        <begin position="314"/>
        <end position="373"/>
    </location>
</feature>
<proteinExistence type="inferred from homology"/>
<dbReference type="Gene3D" id="2.40.50.100">
    <property type="match status" value="1"/>
</dbReference>
<evidence type="ECO:0000259" key="6">
    <source>
        <dbReference type="Pfam" id="PF25967"/>
    </source>
</evidence>
<dbReference type="AlphaFoldDB" id="A0A0W0ZTL6"/>
<evidence type="ECO:0000259" key="5">
    <source>
        <dbReference type="Pfam" id="PF25944"/>
    </source>
</evidence>
<comment type="similarity">
    <text evidence="2">Belongs to the membrane fusion protein (MFP) (TC 8.A.1) family.</text>
</comment>
<feature type="compositionally biased region" description="Basic and acidic residues" evidence="3">
    <location>
        <begin position="380"/>
        <end position="400"/>
    </location>
</feature>